<reference evidence="3" key="1">
    <citation type="journal article" date="2014" name="BMC Genomics">
        <title>Genome sequencing of two Neorhizobium galegae strains reveals a noeT gene responsible for the unusual acetylation of the nodulation factors.</title>
        <authorList>
            <person name="Osterman J."/>
            <person name="Marsh J."/>
            <person name="Laine P.K."/>
            <person name="Zeng Z."/>
            <person name="Alatalo E."/>
            <person name="Sullivan J.T."/>
            <person name="Young J.P."/>
            <person name="Thomas-Oates J."/>
            <person name="Paulin L."/>
            <person name="Lindstrom K."/>
        </authorList>
    </citation>
    <scope>NUCLEOTIDE SEQUENCE [LARGE SCALE GENOMIC DNA]</scope>
    <source>
        <strain evidence="3">HAMBI 540</strain>
    </source>
</reference>
<dbReference type="Proteomes" id="UP000028181">
    <property type="component" value="Chromosome I"/>
</dbReference>
<keyword evidence="3" id="KW-1185">Reference proteome</keyword>
<dbReference type="GeneID" id="24257137"/>
<dbReference type="GO" id="GO:0016788">
    <property type="term" value="F:hydrolase activity, acting on ester bonds"/>
    <property type="evidence" value="ECO:0007669"/>
    <property type="project" value="UniProtKB-ARBA"/>
</dbReference>
<feature type="signal peptide" evidence="1">
    <location>
        <begin position="1"/>
        <end position="27"/>
    </location>
</feature>
<accession>A0A068STH8</accession>
<evidence type="ECO:0000256" key="1">
    <source>
        <dbReference type="SAM" id="SignalP"/>
    </source>
</evidence>
<dbReference type="Gene3D" id="3.40.50.1110">
    <property type="entry name" value="SGNH hydrolase"/>
    <property type="match status" value="1"/>
</dbReference>
<dbReference type="eggNOG" id="ENOG502Z7PJ">
    <property type="taxonomic scope" value="Bacteria"/>
</dbReference>
<protein>
    <submittedName>
        <fullName evidence="2">Uncharacterized protein</fullName>
    </submittedName>
</protein>
<evidence type="ECO:0000313" key="2">
    <source>
        <dbReference type="EMBL" id="CDN49617.1"/>
    </source>
</evidence>
<keyword evidence="1" id="KW-0732">Signal</keyword>
<organism evidence="2 3">
    <name type="scientific">Neorhizobium galegae bv. orientalis str. HAMBI 540</name>
    <dbReference type="NCBI Taxonomy" id="1028800"/>
    <lineage>
        <taxon>Bacteria</taxon>
        <taxon>Pseudomonadati</taxon>
        <taxon>Pseudomonadota</taxon>
        <taxon>Alphaproteobacteria</taxon>
        <taxon>Hyphomicrobiales</taxon>
        <taxon>Rhizobiaceae</taxon>
        <taxon>Rhizobium/Agrobacterium group</taxon>
        <taxon>Neorhizobium</taxon>
    </lineage>
</organism>
<dbReference type="OrthoDB" id="8883291at2"/>
<evidence type="ECO:0000313" key="3">
    <source>
        <dbReference type="Proteomes" id="UP000028181"/>
    </source>
</evidence>
<name>A0A068STH8_NEOGA</name>
<feature type="chain" id="PRO_5001656157" evidence="1">
    <location>
        <begin position="28"/>
        <end position="376"/>
    </location>
</feature>
<dbReference type="RefSeq" id="WP_038590354.1">
    <property type="nucleotide sequence ID" value="NZ_HG938353.1"/>
</dbReference>
<dbReference type="EMBL" id="HG938353">
    <property type="protein sequence ID" value="CDN49617.1"/>
    <property type="molecule type" value="Genomic_DNA"/>
</dbReference>
<dbReference type="AlphaFoldDB" id="A0A068STH8"/>
<gene>
    <name evidence="2" type="ORF">RG540_CH34530</name>
</gene>
<dbReference type="KEGG" id="ngg:RG540_CH34530"/>
<sequence>MLLTSSRGRKRLVIASLGCLLSGAALSQETKPVSDARNSAQVFFTGHSLIDNPLPDWVELIAKSQGKTIAWEEQIVIGSPLRVRTRGDDAESSGWAGYKYGKNRNGDEMNVIEELRHPTHVRTGRPYDTLVVAEGHGSIGSVIWENAIGYLRHFHDRLLDGNPNGRTLYVHTWLDVDKDKPALWLEHETNASVVWQCIAEKARLTLQAEKRPANLFVVPAGTALVELVKRTLDDKVVGLTGSTRQKLDRIFRDNVHLTDIGIYFVAAVHYASIYHQSPEGAAAPPTIPRDLAKELQRIAWTVTRDFLKQESLDPPSMEECRHVIVEKVCRSYWTLAGEPNEVGRCQSYFAEIHPKPGDNPFVWPDPNWRALPKPSP</sequence>
<proteinExistence type="predicted"/>
<dbReference type="PATRIC" id="fig|1028800.3.peg.3510"/>
<dbReference type="InterPro" id="IPR036514">
    <property type="entry name" value="SGNH_hydro_sf"/>
</dbReference>
<dbReference type="HOGENOM" id="CLU_064703_0_0_5"/>